<reference evidence="1 2" key="1">
    <citation type="journal article" date="2009" name="Stand. Genomic Sci.">
        <title>Complete genome sequence of Dyadobacter fermentans type strain (NS114).</title>
        <authorList>
            <person name="Lang E."/>
            <person name="Lapidus A."/>
            <person name="Chertkov O."/>
            <person name="Brettin T."/>
            <person name="Detter J.C."/>
            <person name="Han C."/>
            <person name="Copeland A."/>
            <person name="Glavina Del Rio T."/>
            <person name="Nolan M."/>
            <person name="Chen F."/>
            <person name="Lucas S."/>
            <person name="Tice H."/>
            <person name="Cheng J.F."/>
            <person name="Land M."/>
            <person name="Hauser L."/>
            <person name="Chang Y.J."/>
            <person name="Jeffries C.D."/>
            <person name="Kopitz M."/>
            <person name="Bruce D."/>
            <person name="Goodwin L."/>
            <person name="Pitluck S."/>
            <person name="Ovchinnikova G."/>
            <person name="Pati A."/>
            <person name="Ivanova N."/>
            <person name="Mavrommatis K."/>
            <person name="Chen A."/>
            <person name="Palaniappan K."/>
            <person name="Chain P."/>
            <person name="Bristow J."/>
            <person name="Eisen J.A."/>
            <person name="Markowitz V."/>
            <person name="Hugenholtz P."/>
            <person name="Goker M."/>
            <person name="Rohde M."/>
            <person name="Kyrpides N.C."/>
            <person name="Klenk H.P."/>
        </authorList>
    </citation>
    <scope>NUCLEOTIDE SEQUENCE [LARGE SCALE GENOMIC DNA]</scope>
    <source>
        <strain evidence="2">ATCC 700827 / DSM 18053 / CIP 107007 / KCTC 52180 / NS114</strain>
    </source>
</reference>
<organism evidence="1 2">
    <name type="scientific">Dyadobacter fermentans (strain ATCC 700827 / DSM 18053 / CIP 107007 / KCTC 52180 / NS114)</name>
    <dbReference type="NCBI Taxonomy" id="471854"/>
    <lineage>
        <taxon>Bacteria</taxon>
        <taxon>Pseudomonadati</taxon>
        <taxon>Bacteroidota</taxon>
        <taxon>Cytophagia</taxon>
        <taxon>Cytophagales</taxon>
        <taxon>Spirosomataceae</taxon>
        <taxon>Dyadobacter</taxon>
    </lineage>
</organism>
<dbReference type="OrthoDB" id="954262at2"/>
<dbReference type="EMBL" id="CP001619">
    <property type="protein sequence ID" value="ACT94452.1"/>
    <property type="molecule type" value="Genomic_DNA"/>
</dbReference>
<dbReference type="eggNOG" id="COG1633">
    <property type="taxonomic scope" value="Bacteria"/>
</dbReference>
<gene>
    <name evidence="1" type="ordered locus">Dfer_3240</name>
</gene>
<protein>
    <recommendedName>
        <fullName evidence="3">Tat (Twin-arginine translocation) pathway signal sequence containing protein</fullName>
    </recommendedName>
</protein>
<dbReference type="InterPro" id="IPR009078">
    <property type="entry name" value="Ferritin-like_SF"/>
</dbReference>
<dbReference type="RefSeq" id="WP_015812697.1">
    <property type="nucleotide sequence ID" value="NC_013037.1"/>
</dbReference>
<evidence type="ECO:0000313" key="1">
    <source>
        <dbReference type="EMBL" id="ACT94452.1"/>
    </source>
</evidence>
<dbReference type="Proteomes" id="UP000002011">
    <property type="component" value="Chromosome"/>
</dbReference>
<sequence>MNQHTNTKNTSGKGEEEITSVVNRRLFLRSAGLATSLGTIVIAAGCNDDDDDPMIPGTGDTVDLGSGDIGVLNYAYALEQLEAAFYTQVIQTPYAGMTDAEKAILTDIRDHEIVHRDFFKAALGDKAIKGLTPNFSGIDFSKKDAVLGAAKLFEDTGVAAYNGAGKLIKDAKYLLLAGKIVSVEARHAAVIRDLIKPKSTDFAGDDIIDMNGMDKAVAPADILAAVKGYVKETVTGANVGK</sequence>
<dbReference type="HOGENOM" id="CLU_029630_4_0_10"/>
<dbReference type="KEGG" id="dfe:Dfer_3240"/>
<evidence type="ECO:0008006" key="3">
    <source>
        <dbReference type="Google" id="ProtNLM"/>
    </source>
</evidence>
<dbReference type="STRING" id="471854.Dfer_3240"/>
<evidence type="ECO:0000313" key="2">
    <source>
        <dbReference type="Proteomes" id="UP000002011"/>
    </source>
</evidence>
<dbReference type="AlphaFoldDB" id="C6W7H4"/>
<dbReference type="CDD" id="cd00657">
    <property type="entry name" value="Ferritin_like"/>
    <property type="match status" value="1"/>
</dbReference>
<dbReference type="Pfam" id="PF13668">
    <property type="entry name" value="Ferritin_2"/>
    <property type="match status" value="1"/>
</dbReference>
<proteinExistence type="predicted"/>
<keyword evidence="2" id="KW-1185">Reference proteome</keyword>
<dbReference type="SUPFAM" id="SSF47240">
    <property type="entry name" value="Ferritin-like"/>
    <property type="match status" value="1"/>
</dbReference>
<name>C6W7H4_DYAFD</name>
<accession>C6W7H4</accession>